<dbReference type="Proteomes" id="UP000184357">
    <property type="component" value="Unassembled WGS sequence"/>
</dbReference>
<organism evidence="2 3">
    <name type="scientific">Halobaculum gomorrense</name>
    <dbReference type="NCBI Taxonomy" id="43928"/>
    <lineage>
        <taxon>Archaea</taxon>
        <taxon>Methanobacteriati</taxon>
        <taxon>Methanobacteriota</taxon>
        <taxon>Stenosarchaea group</taxon>
        <taxon>Halobacteria</taxon>
        <taxon>Halobacteriales</taxon>
        <taxon>Haloferacaceae</taxon>
        <taxon>Halobaculum</taxon>
    </lineage>
</organism>
<reference evidence="2 3" key="1">
    <citation type="submission" date="2016-11" db="EMBL/GenBank/DDBJ databases">
        <authorList>
            <person name="Jaros S."/>
            <person name="Januszkiewicz K."/>
            <person name="Wedrychowicz H."/>
        </authorList>
    </citation>
    <scope>NUCLEOTIDE SEQUENCE [LARGE SCALE GENOMIC DNA]</scope>
    <source>
        <strain evidence="2 3">DSM 9297</strain>
    </source>
</reference>
<name>A0A1M5URZ8_9EURY</name>
<gene>
    <name evidence="2" type="ORF">SAMN05443636_3109</name>
</gene>
<dbReference type="OrthoDB" id="193050at2157"/>
<dbReference type="STRING" id="43928.SAMN05443636_3109"/>
<evidence type="ECO:0000313" key="2">
    <source>
        <dbReference type="EMBL" id="SHH65704.1"/>
    </source>
</evidence>
<feature type="region of interest" description="Disordered" evidence="1">
    <location>
        <begin position="620"/>
        <end position="642"/>
    </location>
</feature>
<accession>A0A1M5URZ8</accession>
<evidence type="ECO:0000313" key="3">
    <source>
        <dbReference type="Proteomes" id="UP000184357"/>
    </source>
</evidence>
<dbReference type="InterPro" id="IPR013389">
    <property type="entry name" value="CRISPR-assoc_prot_Cas8b"/>
</dbReference>
<dbReference type="NCBIfam" id="TIGR02591">
    <property type="entry name" value="cas_Csh1"/>
    <property type="match status" value="1"/>
</dbReference>
<proteinExistence type="predicted"/>
<evidence type="ECO:0000256" key="1">
    <source>
        <dbReference type="SAM" id="MobiDB-lite"/>
    </source>
</evidence>
<dbReference type="RefSeq" id="WP_079991686.1">
    <property type="nucleotide sequence ID" value="NZ_FQWV01000012.1"/>
</dbReference>
<dbReference type="AlphaFoldDB" id="A0A1M5URZ8"/>
<keyword evidence="3" id="KW-1185">Reference proteome</keyword>
<protein>
    <submittedName>
        <fullName evidence="2">CRISPR-associated protein, Csh1 family</fullName>
    </submittedName>
</protein>
<sequence length="739" mass="82021">MFLDESTLQSYLPDGAISSLRRIEALYGALAEAREASDRGGEPGKFGLYLTPSELDEFVSSGEEDRVLVTVRVDLTEDSPVLENVDIEPLREDYVPKLGFSRYPWGRGIDNSITRRGAKGGSDAGTAQRYCLECLQRWTNGTEKEPAVGALADEHPDGWVIDGLRELGLQEDTDERLGELIDPKFPTDSPRVVATVAVRLPEERLDHPPDGDPDAEGYYYPGQLHVLNAGMRARKEEKLARKNLPDSADPSRGDAACMVTGEKTRVFGTTEDPLAFFTVQHAEKFPRLSKSNSWRTHPVSSEAALLMQSGASLLEGCSDTRNGLRVYTIPYFREMNTQRAELLYEAVRGDSVSMSQVYEDITEGDVGEFVSEELRFYVIGVRDDSGDINVLFEVPNADIYWPTVVAKAHGAVLDVKRSTTFSLVAGLAPDENWYGLSPSADQNQYVESITDGLYAFGTMPDPGTDSPTTDDPREWLTQSLLTGTPVDVDRLLAAFVDRLVQERRDEQPIGRHVKTQYAQFEALSRAGLLEAPADRPEFDHATVPMTNHETTTEETAADGGVLTPESVEPTDIAPDGDPSATQIRKFRLKNFLRDRATLQNNPERRGAFLIGVLVGQLSDHQSTAESNGGRGMNRTIRDRHPPEQLTADRIERLYTGDLERLPRVYGRDRGTGPLFPETRNLLRDTLADAKPDDWELPVHDLRFFYALGVEFGESAGYQAYELAQQLDIETNDAPEEEPA</sequence>
<dbReference type="InterPro" id="IPR013420">
    <property type="entry name" value="CRISPR-assoc_prot_Cas8b/Csh1_C"/>
</dbReference>
<dbReference type="EMBL" id="FQWV01000012">
    <property type="protein sequence ID" value="SHH65704.1"/>
    <property type="molecule type" value="Genomic_DNA"/>
</dbReference>
<dbReference type="Pfam" id="PF09484">
    <property type="entry name" value="Cas_TM1802"/>
    <property type="match status" value="1"/>
</dbReference>